<accession>A0A1L3GQE9</accession>
<proteinExistence type="predicted"/>
<protein>
    <recommendedName>
        <fullName evidence="3">DUF3014 domain-containing protein</fullName>
    </recommendedName>
</protein>
<evidence type="ECO:0000313" key="2">
    <source>
        <dbReference type="Proteomes" id="UP000182517"/>
    </source>
</evidence>
<dbReference type="OrthoDB" id="5502479at2"/>
<gene>
    <name evidence="1" type="ORF">A7E78_09890</name>
</gene>
<reference evidence="1 2" key="1">
    <citation type="journal article" date="2017" name="Genome Announc.">
        <title>Complete Genome Sequences of Two Acetylene-Fermenting Pelobacter acetylenicus Strains.</title>
        <authorList>
            <person name="Sutton J.M."/>
            <person name="Baesman S.M."/>
            <person name="Fierst J.L."/>
            <person name="Poret-Peterson A.T."/>
            <person name="Oremland R.S."/>
            <person name="Dunlap D.S."/>
            <person name="Akob D.M."/>
        </authorList>
    </citation>
    <scope>NUCLEOTIDE SEQUENCE [LARGE SCALE GENOMIC DNA]</scope>
    <source>
        <strain evidence="1 2">SFB93</strain>
    </source>
</reference>
<keyword evidence="2" id="KW-1185">Reference proteome</keyword>
<dbReference type="Proteomes" id="UP000182517">
    <property type="component" value="Chromosome"/>
</dbReference>
<name>A0A1L3GQE9_9BACT</name>
<evidence type="ECO:0000313" key="1">
    <source>
        <dbReference type="EMBL" id="APG28125.1"/>
    </source>
</evidence>
<dbReference type="STRING" id="1842532.A7E78_09890"/>
<evidence type="ECO:0008006" key="3">
    <source>
        <dbReference type="Google" id="ProtNLM"/>
    </source>
</evidence>
<dbReference type="KEGG" id="pef:A7E78_09890"/>
<dbReference type="Pfam" id="PF11219">
    <property type="entry name" value="DUF3014"/>
    <property type="match status" value="1"/>
</dbReference>
<dbReference type="InterPro" id="IPR021382">
    <property type="entry name" value="DUF3014"/>
</dbReference>
<dbReference type="RefSeq" id="WP_072284085.1">
    <property type="nucleotide sequence ID" value="NZ_CP015519.1"/>
</dbReference>
<sequence length="270" mass="30112">MKPVRIAIVILILLLVSLAVVFFWPGKSSEPPSISELGIPPAAPLKTEPEIRYPLPETQPALTEAEEPIMPPLPALGDSDAFTKDLLAQLFGESARKQLLAPQQFIRRLVLIIDALPRNDLPRQHLPVRPPGGRFETATKEGVEVIAPANFSRYIPYVELAEAVSADQLSKAYLRIYPLMEEAFREMGYPNGYFHDRMIAVLDHLLATPEIKGPIPLVKHITQYRYADPKLESLSEGQKILLRMGSENAGRVKSVLQKLREQLVGPQSED</sequence>
<dbReference type="EMBL" id="CP015519">
    <property type="protein sequence ID" value="APG28125.1"/>
    <property type="molecule type" value="Genomic_DNA"/>
</dbReference>
<organism evidence="1 2">
    <name type="scientific">Syntrophotalea acetylenivorans</name>
    <dbReference type="NCBI Taxonomy" id="1842532"/>
    <lineage>
        <taxon>Bacteria</taxon>
        <taxon>Pseudomonadati</taxon>
        <taxon>Thermodesulfobacteriota</taxon>
        <taxon>Desulfuromonadia</taxon>
        <taxon>Desulfuromonadales</taxon>
        <taxon>Syntrophotaleaceae</taxon>
        <taxon>Syntrophotalea</taxon>
    </lineage>
</organism>
<dbReference type="AlphaFoldDB" id="A0A1L3GQE9"/>